<dbReference type="GO" id="GO:0005886">
    <property type="term" value="C:plasma membrane"/>
    <property type="evidence" value="ECO:0007669"/>
    <property type="project" value="UniProtKB-SubCell"/>
</dbReference>
<accession>A0A494VS39</accession>
<dbReference type="Proteomes" id="UP000270046">
    <property type="component" value="Chromosome"/>
</dbReference>
<feature type="transmembrane region" description="Helical" evidence="6">
    <location>
        <begin position="203"/>
        <end position="224"/>
    </location>
</feature>
<feature type="transmembrane region" description="Helical" evidence="6">
    <location>
        <begin position="166"/>
        <end position="183"/>
    </location>
</feature>
<dbReference type="OrthoDB" id="3246647at2"/>
<proteinExistence type="predicted"/>
<evidence type="ECO:0000256" key="1">
    <source>
        <dbReference type="ARBA" id="ARBA00004651"/>
    </source>
</evidence>
<keyword evidence="5 6" id="KW-0472">Membrane</keyword>
<reference evidence="7 8" key="1">
    <citation type="submission" date="2018-10" db="EMBL/GenBank/DDBJ databases">
        <title>Genome sequencing of Mucilaginibacter sp. HYN0043.</title>
        <authorList>
            <person name="Kim M."/>
            <person name="Yi H."/>
        </authorList>
    </citation>
    <scope>NUCLEOTIDE SEQUENCE [LARGE SCALE GENOMIC DNA]</scope>
    <source>
        <strain evidence="7 8">HYN0043</strain>
    </source>
</reference>
<keyword evidence="4 6" id="KW-1133">Transmembrane helix</keyword>
<evidence type="ECO:0000256" key="6">
    <source>
        <dbReference type="SAM" id="Phobius"/>
    </source>
</evidence>
<feature type="transmembrane region" description="Helical" evidence="6">
    <location>
        <begin position="47"/>
        <end position="65"/>
    </location>
</feature>
<dbReference type="KEGG" id="muh:HYN43_025480"/>
<organism evidence="7 8">
    <name type="scientific">Mucilaginibacter celer</name>
    <dbReference type="NCBI Taxonomy" id="2305508"/>
    <lineage>
        <taxon>Bacteria</taxon>
        <taxon>Pseudomonadati</taxon>
        <taxon>Bacteroidota</taxon>
        <taxon>Sphingobacteriia</taxon>
        <taxon>Sphingobacteriales</taxon>
        <taxon>Sphingobacteriaceae</taxon>
        <taxon>Mucilaginibacter</taxon>
    </lineage>
</organism>
<feature type="transmembrane region" description="Helical" evidence="6">
    <location>
        <begin position="108"/>
        <end position="128"/>
    </location>
</feature>
<keyword evidence="8" id="KW-1185">Reference proteome</keyword>
<dbReference type="InterPro" id="IPR050833">
    <property type="entry name" value="Poly_Biosynth_Transport"/>
</dbReference>
<feature type="transmembrane region" description="Helical" evidence="6">
    <location>
        <begin position="140"/>
        <end position="160"/>
    </location>
</feature>
<feature type="transmembrane region" description="Helical" evidence="6">
    <location>
        <begin position="287"/>
        <end position="310"/>
    </location>
</feature>
<feature type="transmembrane region" description="Helical" evidence="6">
    <location>
        <begin position="77"/>
        <end position="102"/>
    </location>
</feature>
<feature type="transmembrane region" description="Helical" evidence="6">
    <location>
        <begin position="322"/>
        <end position="341"/>
    </location>
</feature>
<evidence type="ECO:0000256" key="5">
    <source>
        <dbReference type="ARBA" id="ARBA00023136"/>
    </source>
</evidence>
<comment type="subcellular location">
    <subcellularLocation>
        <location evidence="1">Cell membrane</location>
        <topology evidence="1">Multi-pass membrane protein</topology>
    </subcellularLocation>
</comment>
<dbReference type="AlphaFoldDB" id="A0A494VS39"/>
<evidence type="ECO:0000256" key="2">
    <source>
        <dbReference type="ARBA" id="ARBA00022475"/>
    </source>
</evidence>
<evidence type="ECO:0000256" key="3">
    <source>
        <dbReference type="ARBA" id="ARBA00022692"/>
    </source>
</evidence>
<evidence type="ECO:0000313" key="8">
    <source>
        <dbReference type="Proteomes" id="UP000270046"/>
    </source>
</evidence>
<keyword evidence="3 6" id="KW-0812">Transmembrane</keyword>
<name>A0A494VS39_9SPHI</name>
<gene>
    <name evidence="7" type="ORF">HYN43_025480</name>
</gene>
<keyword evidence="2" id="KW-1003">Cell membrane</keyword>
<protein>
    <submittedName>
        <fullName evidence="7">Lipopolysaccharide biosynthesis protein</fullName>
    </submittedName>
</protein>
<sequence length="421" mass="47786">MIGRLLKKANAKSYSYSFLGNLFSSVSQWVVLMLISKLYGTAQMGSYSLAMAWILPFYAFFSLQIRNIHVADQTDTYGFNVFFMVRVVCAIAFLLTTALTGFLFYRDIFMIFLLGGLFKAIEMMSDIIHAEFHKRKKIEVYSKMLMFRSVLAILLNLLMFRFVKSFQLALISLPIAYCCSMLIDFKLLSNLKVKIRFDAGNPLIKKIVTTGVLTGLSLLLVYLLPNIPRFVLEKYRNSFELGLFSGYLSLIVFSRIFVQSVVQNSLPYLAQHYDENNFDKFLSKLKIEALVIGGLGLAQFILVPLSNYLFPILFNKDFKGNEGLLCIIFAGSLFSFMAFVLNNAINAMKMFRVQLPVYAALVAISFVLGFLLIPKYGLNGAGMVFLLVNVCLCLMMGIIIYNRLHNRIKELSVMPKEVEVC</sequence>
<feature type="transmembrane region" description="Helical" evidence="6">
    <location>
        <begin position="380"/>
        <end position="401"/>
    </location>
</feature>
<evidence type="ECO:0000313" key="7">
    <source>
        <dbReference type="EMBL" id="AYL98427.1"/>
    </source>
</evidence>
<dbReference type="RefSeq" id="WP_119406704.1">
    <property type="nucleotide sequence ID" value="NZ_CP032869.1"/>
</dbReference>
<evidence type="ECO:0000256" key="4">
    <source>
        <dbReference type="ARBA" id="ARBA00022989"/>
    </source>
</evidence>
<feature type="transmembrane region" description="Helical" evidence="6">
    <location>
        <begin position="14"/>
        <end position="35"/>
    </location>
</feature>
<dbReference type="EMBL" id="CP032869">
    <property type="protein sequence ID" value="AYL98427.1"/>
    <property type="molecule type" value="Genomic_DNA"/>
</dbReference>
<dbReference type="PANTHER" id="PTHR30250">
    <property type="entry name" value="PST FAMILY PREDICTED COLANIC ACID TRANSPORTER"/>
    <property type="match status" value="1"/>
</dbReference>
<dbReference type="PANTHER" id="PTHR30250:SF11">
    <property type="entry name" value="O-ANTIGEN TRANSPORTER-RELATED"/>
    <property type="match status" value="1"/>
</dbReference>
<feature type="transmembrane region" description="Helical" evidence="6">
    <location>
        <begin position="244"/>
        <end position="266"/>
    </location>
</feature>
<feature type="transmembrane region" description="Helical" evidence="6">
    <location>
        <begin position="353"/>
        <end position="374"/>
    </location>
</feature>